<reference evidence="15" key="1">
    <citation type="submission" date="2023-06" db="EMBL/GenBank/DDBJ databases">
        <title>Genome-scale phylogeny and comparative genomics of the fungal order Sordariales.</title>
        <authorList>
            <consortium name="Lawrence Berkeley National Laboratory"/>
            <person name="Hensen N."/>
            <person name="Bonometti L."/>
            <person name="Westerberg I."/>
            <person name="Brannstrom I.O."/>
            <person name="Guillou S."/>
            <person name="Cros-Aarteil S."/>
            <person name="Calhoun S."/>
            <person name="Haridas S."/>
            <person name="Kuo A."/>
            <person name="Mondo S."/>
            <person name="Pangilinan J."/>
            <person name="Riley R."/>
            <person name="Labutti K."/>
            <person name="Andreopoulos B."/>
            <person name="Lipzen A."/>
            <person name="Chen C."/>
            <person name="Yanf M."/>
            <person name="Daum C."/>
            <person name="Ng V."/>
            <person name="Clum A."/>
            <person name="Steindorff A."/>
            <person name="Ohm R."/>
            <person name="Martin F."/>
            <person name="Silar P."/>
            <person name="Natvig D."/>
            <person name="Lalanne C."/>
            <person name="Gautier V."/>
            <person name="Ament-Velasquez S.L."/>
            <person name="Kruys A."/>
            <person name="Hutchinson M.I."/>
            <person name="Powell A.J."/>
            <person name="Barry K."/>
            <person name="Miller A.N."/>
            <person name="Grigoriev I.V."/>
            <person name="Debuchy R."/>
            <person name="Gladieux P."/>
            <person name="Thoren M.H."/>
            <person name="Johannesson H."/>
        </authorList>
    </citation>
    <scope>NUCLEOTIDE SEQUENCE</scope>
    <source>
        <strain evidence="15">SMH4607-1</strain>
    </source>
</reference>
<name>A0AA40ART1_9PEZI</name>
<comment type="subunit">
    <text evidence="4">Homotetramer.</text>
</comment>
<comment type="similarity">
    <text evidence="3 11">Belongs to the isocitrate lyase/PEP mutase superfamily. Isocitrate lyase family.</text>
</comment>
<evidence type="ECO:0000256" key="9">
    <source>
        <dbReference type="ARBA" id="ARBA00023239"/>
    </source>
</evidence>
<dbReference type="NCBIfam" id="TIGR01346">
    <property type="entry name" value="isocit_lyase"/>
    <property type="match status" value="1"/>
</dbReference>
<evidence type="ECO:0000256" key="4">
    <source>
        <dbReference type="ARBA" id="ARBA00011881"/>
    </source>
</evidence>
<dbReference type="AlphaFoldDB" id="A0AA40ART1"/>
<comment type="catalytic activity">
    <reaction evidence="1">
        <text>(2S,3R)-3-hydroxybutane-1,2,3-tricarboxylate = pyruvate + succinate</text>
        <dbReference type="Rhea" id="RHEA:16809"/>
        <dbReference type="ChEBI" id="CHEBI:15361"/>
        <dbReference type="ChEBI" id="CHEBI:30031"/>
        <dbReference type="ChEBI" id="CHEBI:57429"/>
        <dbReference type="EC" id="4.1.3.30"/>
    </reaction>
</comment>
<keyword evidence="14" id="KW-0460">Magnesium</keyword>
<feature type="binding site" evidence="13">
    <location>
        <begin position="106"/>
        <end position="108"/>
    </location>
    <ligand>
        <name>substrate</name>
    </ligand>
</feature>
<evidence type="ECO:0000256" key="13">
    <source>
        <dbReference type="PIRSR" id="PIRSR001362-2"/>
    </source>
</evidence>
<dbReference type="GO" id="GO:0006097">
    <property type="term" value="P:glyoxylate cycle"/>
    <property type="evidence" value="ECO:0007669"/>
    <property type="project" value="UniProtKB-KW"/>
</dbReference>
<sequence>MATNNMASSAVDLKTEDQLFAEEVAEVQRWWSDERWRFTKRPFTAEQIVSKRGNLKIEYPSNAQSKKLWRILEDRFQKKDASYTYGCLEPTMVTQMAKYLDTVYVSGWQSSSTASSSDEPGPDLADYPYTTVPNKVSHLFMAQLFHDRKQRQERLSAPPTERAKIANIDYLRPIIADADTGHGGLTAVMKLTKLFIEKGAAGIHIEDQAPGTKKCGHMAGKVLVPISEHINRLVAIRAQADIMGSNLLAIARTDAEAATLITTTIDPRDHAFILGSTNPNLQPLSELMLEAERAGKNGPGLQAIEDSWISQANLKRFDDAVLDAITKGSHPDPKGLAKQYQSAIRGKQLSNREARTIARGILGVDIYFDWDAPRTREGFYRLKGGCDCSVNRAIAYAPYCDAIWMESKLPDFKQAEEFAHGVHAVWPETKLAYNLSPSFNWKTAMPRDEQETYIRRLAKLGYCWQFITLAGLHTTALISDRFARAYSQTGMRAYGELVQEPEIEGGVDVVKHQKWSGANYVDELQKMVTGGVSSTSAMGKGVTEDQFH</sequence>
<evidence type="ECO:0000256" key="3">
    <source>
        <dbReference type="ARBA" id="ARBA00005704"/>
    </source>
</evidence>
<feature type="binding site" evidence="13">
    <location>
        <position position="252"/>
    </location>
    <ligand>
        <name>substrate</name>
    </ligand>
</feature>
<dbReference type="InterPro" id="IPR006254">
    <property type="entry name" value="Isocitrate_lyase"/>
</dbReference>
<evidence type="ECO:0000256" key="7">
    <source>
        <dbReference type="ARBA" id="ARBA00022532"/>
    </source>
</evidence>
<accession>A0AA40ART1</accession>
<evidence type="ECO:0000256" key="5">
    <source>
        <dbReference type="ARBA" id="ARBA00017446"/>
    </source>
</evidence>
<keyword evidence="8 14" id="KW-0479">Metal-binding</keyword>
<evidence type="ECO:0000256" key="12">
    <source>
        <dbReference type="PIRSR" id="PIRSR001362-1"/>
    </source>
</evidence>
<evidence type="ECO:0000313" key="16">
    <source>
        <dbReference type="Proteomes" id="UP001172102"/>
    </source>
</evidence>
<feature type="binding site" evidence="13">
    <location>
        <begin position="216"/>
        <end position="217"/>
    </location>
    <ligand>
        <name>substrate</name>
    </ligand>
</feature>
<feature type="active site" description="Proton acceptor" evidence="12">
    <location>
        <position position="215"/>
    </location>
</feature>
<dbReference type="PROSITE" id="PS00161">
    <property type="entry name" value="ISOCITRATE_LYASE"/>
    <property type="match status" value="1"/>
</dbReference>
<proteinExistence type="inferred from homology"/>
<dbReference type="InterPro" id="IPR018523">
    <property type="entry name" value="Isocitrate_lyase_ph_CS"/>
</dbReference>
<gene>
    <name evidence="15" type="ORF">B0H67DRAFT_202794</name>
</gene>
<evidence type="ECO:0000256" key="1">
    <source>
        <dbReference type="ARBA" id="ARBA00001050"/>
    </source>
</evidence>
<dbReference type="InterPro" id="IPR040442">
    <property type="entry name" value="Pyrv_kinase-like_dom_sf"/>
</dbReference>
<dbReference type="Gene3D" id="3.20.20.60">
    <property type="entry name" value="Phosphoenolpyruvate-binding domains"/>
    <property type="match status" value="1"/>
</dbReference>
<comment type="cofactor">
    <cofactor evidence="14">
        <name>Mg(2+)</name>
        <dbReference type="ChEBI" id="CHEBI:18420"/>
    </cofactor>
    <text evidence="14">Can also use Mn(2+) ion.</text>
</comment>
<dbReference type="PIRSF" id="PIRSF001362">
    <property type="entry name" value="Isocit_lyase"/>
    <property type="match status" value="1"/>
</dbReference>
<keyword evidence="7" id="KW-0816">Tricarboxylic acid cycle</keyword>
<dbReference type="Gene3D" id="1.10.10.850">
    <property type="match status" value="1"/>
</dbReference>
<feature type="binding site" evidence="14">
    <location>
        <position position="177"/>
    </location>
    <ligand>
        <name>Mg(2+)</name>
        <dbReference type="ChEBI" id="CHEBI:18420"/>
    </ligand>
</feature>
<protein>
    <recommendedName>
        <fullName evidence="5 11">Isocitrate lyase</fullName>
    </recommendedName>
</protein>
<dbReference type="PANTHER" id="PTHR21631">
    <property type="entry name" value="ISOCITRATE LYASE/MALATE SYNTHASE"/>
    <property type="match status" value="1"/>
</dbReference>
<comment type="caution">
    <text evidence="15">The sequence shown here is derived from an EMBL/GenBank/DDBJ whole genome shotgun (WGS) entry which is preliminary data.</text>
</comment>
<keyword evidence="9 11" id="KW-0456">Lyase</keyword>
<dbReference type="GO" id="GO:0006099">
    <property type="term" value="P:tricarboxylic acid cycle"/>
    <property type="evidence" value="ECO:0007669"/>
    <property type="project" value="UniProtKB-KW"/>
</dbReference>
<dbReference type="FunFam" id="1.10.10.850:FF:000001">
    <property type="entry name" value="Isocitrate lyase"/>
    <property type="match status" value="1"/>
</dbReference>
<dbReference type="GO" id="GO:0004451">
    <property type="term" value="F:isocitrate lyase activity"/>
    <property type="evidence" value="ECO:0007669"/>
    <property type="project" value="UniProtKB-EC"/>
</dbReference>
<keyword evidence="6" id="KW-0329">Glyoxylate bypass</keyword>
<evidence type="ECO:0000256" key="6">
    <source>
        <dbReference type="ARBA" id="ARBA00022435"/>
    </source>
</evidence>
<dbReference type="InterPro" id="IPR015813">
    <property type="entry name" value="Pyrv/PenolPyrv_kinase-like_dom"/>
</dbReference>
<keyword evidence="16" id="KW-1185">Reference proteome</keyword>
<dbReference type="GO" id="GO:0046872">
    <property type="term" value="F:metal ion binding"/>
    <property type="evidence" value="ECO:0007669"/>
    <property type="project" value="UniProtKB-KW"/>
</dbReference>
<evidence type="ECO:0000256" key="14">
    <source>
        <dbReference type="PIRSR" id="PIRSR001362-3"/>
    </source>
</evidence>
<dbReference type="PANTHER" id="PTHR21631:SF3">
    <property type="entry name" value="BIFUNCTIONAL GLYOXYLATE CYCLE PROTEIN"/>
    <property type="match status" value="1"/>
</dbReference>
<evidence type="ECO:0000256" key="10">
    <source>
        <dbReference type="ARBA" id="ARBA00023531"/>
    </source>
</evidence>
<comment type="pathway">
    <text evidence="2">Carbohydrate metabolism; glyoxylate cycle; (S)-malate from isocitrate: step 1/2.</text>
</comment>
<feature type="binding site" evidence="13">
    <location>
        <position position="468"/>
    </location>
    <ligand>
        <name>substrate</name>
    </ligand>
</feature>
<evidence type="ECO:0000256" key="2">
    <source>
        <dbReference type="ARBA" id="ARBA00004793"/>
    </source>
</evidence>
<evidence type="ECO:0000256" key="8">
    <source>
        <dbReference type="ARBA" id="ARBA00022723"/>
    </source>
</evidence>
<evidence type="ECO:0000313" key="15">
    <source>
        <dbReference type="EMBL" id="KAK0720782.1"/>
    </source>
</evidence>
<dbReference type="GO" id="GO:0046421">
    <property type="term" value="F:methylisocitrate lyase activity"/>
    <property type="evidence" value="ECO:0007669"/>
    <property type="project" value="UniProtKB-EC"/>
</dbReference>
<dbReference type="EMBL" id="JAUKUA010000003">
    <property type="protein sequence ID" value="KAK0720782.1"/>
    <property type="molecule type" value="Genomic_DNA"/>
</dbReference>
<dbReference type="Pfam" id="PF00463">
    <property type="entry name" value="ICL"/>
    <property type="match status" value="1"/>
</dbReference>
<organism evidence="15 16">
    <name type="scientific">Lasiosphaeris hirsuta</name>
    <dbReference type="NCBI Taxonomy" id="260670"/>
    <lineage>
        <taxon>Eukaryota</taxon>
        <taxon>Fungi</taxon>
        <taxon>Dikarya</taxon>
        <taxon>Ascomycota</taxon>
        <taxon>Pezizomycotina</taxon>
        <taxon>Sordariomycetes</taxon>
        <taxon>Sordariomycetidae</taxon>
        <taxon>Sordariales</taxon>
        <taxon>Lasiosphaeriaceae</taxon>
        <taxon>Lasiosphaeris</taxon>
    </lineage>
</organism>
<comment type="catalytic activity">
    <reaction evidence="10">
        <text>D-threo-isocitrate = glyoxylate + succinate</text>
        <dbReference type="Rhea" id="RHEA:13245"/>
        <dbReference type="ChEBI" id="CHEBI:15562"/>
        <dbReference type="ChEBI" id="CHEBI:30031"/>
        <dbReference type="ChEBI" id="CHEBI:36655"/>
        <dbReference type="EC" id="4.1.3.1"/>
    </reaction>
</comment>
<dbReference type="SUPFAM" id="SSF51621">
    <property type="entry name" value="Phosphoenolpyruvate/pyruvate domain"/>
    <property type="match status" value="1"/>
</dbReference>
<feature type="binding site" evidence="13">
    <location>
        <begin position="434"/>
        <end position="438"/>
    </location>
    <ligand>
        <name>substrate</name>
    </ligand>
</feature>
<dbReference type="Proteomes" id="UP001172102">
    <property type="component" value="Unassembled WGS sequence"/>
</dbReference>
<evidence type="ECO:0000256" key="11">
    <source>
        <dbReference type="PIRNR" id="PIRNR001362"/>
    </source>
</evidence>